<sequence>MSNLNKSADQIRKLIAARVKKGERDTASRYAVLLNDIRRELATVYESYEVGGKLTYAEMAKYDRLNKFMSQVNHLIGPHFKDLKKIIYGVLGESYLDGYYLTAWAVETETLSRLGYSVVAAETITAMIENPISGLTLNDRLEKKRLDIIYTIQQEVTQGLVKGETYRTMARRLKGSLENDAVKTMRIVRTEGHRVQESSRHDSTIHAHKNGVRMLKKWNDSQDERVRENEKEDHSELGKRAPIPVDQLFTQGGASGPCPGQMGAAAHDINCRCFVTYSVEKIEKVDAKELQDMAFETWKKERLKAA</sequence>
<protein>
    <recommendedName>
        <fullName evidence="1">Phage head morphogenesis domain-containing protein</fullName>
    </recommendedName>
</protein>
<gene>
    <name evidence="2" type="ORF">AWH48_12065</name>
</gene>
<reference evidence="2 3" key="1">
    <citation type="submission" date="2016-01" db="EMBL/GenBank/DDBJ databases">
        <title>Investigation of taxonomic status of Bacillus aminovorans.</title>
        <authorList>
            <person name="Verma A."/>
            <person name="Pal Y."/>
            <person name="Krishnamurthi S."/>
        </authorList>
    </citation>
    <scope>NUCLEOTIDE SEQUENCE [LARGE SCALE GENOMIC DNA]</scope>
    <source>
        <strain evidence="2 3">DSM 4337</strain>
    </source>
</reference>
<accession>A0A177KIX9</accession>
<proteinExistence type="predicted"/>
<dbReference type="InterPro" id="IPR006528">
    <property type="entry name" value="Phage_head_morphogenesis_dom"/>
</dbReference>
<dbReference type="AlphaFoldDB" id="A0A177KIX9"/>
<dbReference type="Pfam" id="PF04233">
    <property type="entry name" value="Phage_Mu_F"/>
    <property type="match status" value="1"/>
</dbReference>
<organism evidence="2 3">
    <name type="scientific">Domibacillus aminovorans</name>
    <dbReference type="NCBI Taxonomy" id="29332"/>
    <lineage>
        <taxon>Bacteria</taxon>
        <taxon>Bacillati</taxon>
        <taxon>Bacillota</taxon>
        <taxon>Bacilli</taxon>
        <taxon>Bacillales</taxon>
        <taxon>Bacillaceae</taxon>
        <taxon>Domibacillus</taxon>
    </lineage>
</organism>
<comment type="caution">
    <text evidence="2">The sequence shown here is derived from an EMBL/GenBank/DDBJ whole genome shotgun (WGS) entry which is preliminary data.</text>
</comment>
<name>A0A177KIX9_9BACI</name>
<dbReference type="Proteomes" id="UP000077271">
    <property type="component" value="Unassembled WGS sequence"/>
</dbReference>
<evidence type="ECO:0000313" key="3">
    <source>
        <dbReference type="Proteomes" id="UP000077271"/>
    </source>
</evidence>
<evidence type="ECO:0000313" key="2">
    <source>
        <dbReference type="EMBL" id="OAH53087.1"/>
    </source>
</evidence>
<dbReference type="OrthoDB" id="9151105at2"/>
<dbReference type="RefSeq" id="WP_063975481.1">
    <property type="nucleotide sequence ID" value="NZ_LQWZ01000036.1"/>
</dbReference>
<feature type="domain" description="Phage head morphogenesis" evidence="1">
    <location>
        <begin position="151"/>
        <end position="275"/>
    </location>
</feature>
<dbReference type="EMBL" id="LQWZ01000036">
    <property type="protein sequence ID" value="OAH53087.1"/>
    <property type="molecule type" value="Genomic_DNA"/>
</dbReference>
<evidence type="ECO:0000259" key="1">
    <source>
        <dbReference type="Pfam" id="PF04233"/>
    </source>
</evidence>